<keyword evidence="2" id="KW-1185">Reference proteome</keyword>
<sequence length="268" mass="31046">MRSPRASAASFESKHYVYIYASRPFLERIPQYWNMHRWGNRWPNCEIIHGPEKIEILGKLDTVLKAGRRAFSGKLEKLSPHCTLYILTENIGVVARKKHGTVRQTHKGAEALANHLMGERLPRTCRFIYLYRNHINETAEDLSYAEAFEKQLKINGYGAAFVKTFHFMHGTDQLGGPVDLRSNPTYFKDTRNIREREAKILSARENELRCAREAEIIRARENEIKRMRAAGIEIEDGIEAKEDLPPTGCWSAIWRHIKNFAPVKVTRR</sequence>
<accession>A0A2V3UN55</accession>
<protein>
    <submittedName>
        <fullName evidence="1">Uncharacterized protein</fullName>
    </submittedName>
</protein>
<organism evidence="1 2">
    <name type="scientific">Chelatococcus asaccharovorans</name>
    <dbReference type="NCBI Taxonomy" id="28210"/>
    <lineage>
        <taxon>Bacteria</taxon>
        <taxon>Pseudomonadati</taxon>
        <taxon>Pseudomonadota</taxon>
        <taxon>Alphaproteobacteria</taxon>
        <taxon>Hyphomicrobiales</taxon>
        <taxon>Chelatococcaceae</taxon>
        <taxon>Chelatococcus</taxon>
    </lineage>
</organism>
<dbReference type="AlphaFoldDB" id="A0A2V3UN55"/>
<dbReference type="EMBL" id="QJJK01000003">
    <property type="protein sequence ID" value="PXW61550.1"/>
    <property type="molecule type" value="Genomic_DNA"/>
</dbReference>
<evidence type="ECO:0000313" key="1">
    <source>
        <dbReference type="EMBL" id="PXW61550.1"/>
    </source>
</evidence>
<gene>
    <name evidence="1" type="ORF">C7450_10366</name>
</gene>
<dbReference type="Proteomes" id="UP000248021">
    <property type="component" value="Unassembled WGS sequence"/>
</dbReference>
<reference evidence="1 2" key="1">
    <citation type="submission" date="2018-05" db="EMBL/GenBank/DDBJ databases">
        <title>Genomic Encyclopedia of Type Strains, Phase IV (KMG-IV): sequencing the most valuable type-strain genomes for metagenomic binning, comparative biology and taxonomic classification.</title>
        <authorList>
            <person name="Goeker M."/>
        </authorList>
    </citation>
    <scope>NUCLEOTIDE SEQUENCE [LARGE SCALE GENOMIC DNA]</scope>
    <source>
        <strain evidence="1 2">DSM 6462</strain>
    </source>
</reference>
<name>A0A2V3UN55_9HYPH</name>
<evidence type="ECO:0000313" key="2">
    <source>
        <dbReference type="Proteomes" id="UP000248021"/>
    </source>
</evidence>
<proteinExistence type="predicted"/>
<comment type="caution">
    <text evidence="1">The sequence shown here is derived from an EMBL/GenBank/DDBJ whole genome shotgun (WGS) entry which is preliminary data.</text>
</comment>